<dbReference type="GO" id="GO:0042910">
    <property type="term" value="F:xenobiotic transmembrane transporter activity"/>
    <property type="evidence" value="ECO:0007669"/>
    <property type="project" value="InterPro"/>
</dbReference>
<keyword evidence="7" id="KW-1003">Cell membrane</keyword>
<proteinExistence type="inferred from homology"/>
<feature type="transmembrane region" description="Helical" evidence="13">
    <location>
        <begin position="238"/>
        <end position="268"/>
    </location>
</feature>
<feature type="transmembrane region" description="Helical" evidence="13">
    <location>
        <begin position="97"/>
        <end position="117"/>
    </location>
</feature>
<evidence type="ECO:0000256" key="2">
    <source>
        <dbReference type="ARBA" id="ARBA00004651"/>
    </source>
</evidence>
<dbReference type="OrthoDB" id="9780160at2"/>
<dbReference type="InterPro" id="IPR050222">
    <property type="entry name" value="MATE_MdtK"/>
</dbReference>
<comment type="function">
    <text evidence="1">Multidrug efflux pump.</text>
</comment>
<keyword evidence="10" id="KW-0406">Ion transport</keyword>
<comment type="similarity">
    <text evidence="3">Belongs to the multi antimicrobial extrusion (MATE) (TC 2.A.66.1) family.</text>
</comment>
<evidence type="ECO:0000256" key="9">
    <source>
        <dbReference type="ARBA" id="ARBA00022989"/>
    </source>
</evidence>
<name>A0A6N8FWZ8_9CHRO</name>
<gene>
    <name evidence="14" type="ORF">BWI75_10870</name>
</gene>
<keyword evidence="6" id="KW-0050">Antiport</keyword>
<organism evidence="14 15">
    <name type="scientific">Gloeocapsopsis dulcis AAB1 = 1H9</name>
    <dbReference type="NCBI Taxonomy" id="1433147"/>
    <lineage>
        <taxon>Bacteria</taxon>
        <taxon>Bacillati</taxon>
        <taxon>Cyanobacteriota</taxon>
        <taxon>Cyanophyceae</taxon>
        <taxon>Oscillatoriophycideae</taxon>
        <taxon>Chroococcales</taxon>
        <taxon>Chroococcaceae</taxon>
        <taxon>Gloeocapsopsis</taxon>
        <taxon>Gloeocapsopsis dulcis</taxon>
    </lineage>
</organism>
<feature type="transmembrane region" description="Helical" evidence="13">
    <location>
        <begin position="137"/>
        <end position="155"/>
    </location>
</feature>
<feature type="transmembrane region" description="Helical" evidence="13">
    <location>
        <begin position="164"/>
        <end position="184"/>
    </location>
</feature>
<dbReference type="NCBIfam" id="TIGR00797">
    <property type="entry name" value="matE"/>
    <property type="match status" value="1"/>
</dbReference>
<keyword evidence="8 13" id="KW-0812">Transmembrane</keyword>
<keyword evidence="11 13" id="KW-0472">Membrane</keyword>
<dbReference type="PIRSF" id="PIRSF006603">
    <property type="entry name" value="DinF"/>
    <property type="match status" value="1"/>
</dbReference>
<evidence type="ECO:0000256" key="6">
    <source>
        <dbReference type="ARBA" id="ARBA00022449"/>
    </source>
</evidence>
<evidence type="ECO:0000256" key="1">
    <source>
        <dbReference type="ARBA" id="ARBA00003408"/>
    </source>
</evidence>
<keyword evidence="15" id="KW-1185">Reference proteome</keyword>
<dbReference type="Pfam" id="PF01554">
    <property type="entry name" value="MatE"/>
    <property type="match status" value="2"/>
</dbReference>
<keyword evidence="5" id="KW-0813">Transport</keyword>
<dbReference type="GO" id="GO:0015297">
    <property type="term" value="F:antiporter activity"/>
    <property type="evidence" value="ECO:0007669"/>
    <property type="project" value="UniProtKB-KW"/>
</dbReference>
<evidence type="ECO:0000256" key="8">
    <source>
        <dbReference type="ARBA" id="ARBA00022692"/>
    </source>
</evidence>
<feature type="transmembrane region" description="Helical" evidence="13">
    <location>
        <begin position="357"/>
        <end position="376"/>
    </location>
</feature>
<dbReference type="Proteomes" id="UP000441797">
    <property type="component" value="Unassembled WGS sequence"/>
</dbReference>
<comment type="caution">
    <text evidence="14">The sequence shown here is derived from an EMBL/GenBank/DDBJ whole genome shotgun (WGS) entry which is preliminary data.</text>
</comment>
<evidence type="ECO:0000256" key="3">
    <source>
        <dbReference type="ARBA" id="ARBA00010199"/>
    </source>
</evidence>
<sequence>MSLTPSQSLRTEFREFLRLAIPLASAQVAQSATGFVDTIIMGRLGSETLAAGGLAAITFIALLNTASGVVIGVSPLVAEAYGAGCKARVQQVARQGLWLSLIMAIPVMFFLGNIDLLMRQFGQQATTIALAKTYLDIMLWGLFPALAFATLRSVVSGLSHARPIMVIVVGGTLFNIAGNYALGLGKLGFPAMGLRGLAWASILSLWGMFLSLVAYTLRHKKLKAYRLFENLHQLKLPIFRELVLIGVPIGVSAALETGLFTVVTYLMGALGTAVLAAHQIVLQTIIVIFMIPLGISFATTIRVGQWNGQQNLAAARQAGYVGICSGVVFMTVMAIALLVFPQQVIGLYIDVRAPENASILTIIMPMFTIAAVAQILDSVQKTTSGALYGLKDTRVPMLISFCTFWGIGLTTGYLLGFHFGLGGTGLWLGQSIGVAIAAGVFLWRFHKLSLSRSYSKF</sequence>
<evidence type="ECO:0000256" key="4">
    <source>
        <dbReference type="ARBA" id="ARBA00020268"/>
    </source>
</evidence>
<accession>A0A6N8FWZ8</accession>
<dbReference type="RefSeq" id="WP_105217827.1">
    <property type="nucleotide sequence ID" value="NZ_CAWNSU010000036.1"/>
</dbReference>
<evidence type="ECO:0000256" key="11">
    <source>
        <dbReference type="ARBA" id="ARBA00023136"/>
    </source>
</evidence>
<evidence type="ECO:0000256" key="10">
    <source>
        <dbReference type="ARBA" id="ARBA00023065"/>
    </source>
</evidence>
<keyword evidence="9 13" id="KW-1133">Transmembrane helix</keyword>
<feature type="transmembrane region" description="Helical" evidence="13">
    <location>
        <begin position="280"/>
        <end position="299"/>
    </location>
</feature>
<reference evidence="14 15" key="1">
    <citation type="journal article" date="2019" name="Front. Microbiol.">
        <title>Genomic Features for Desiccation Tolerance and Sugar Biosynthesis in the Extremophile Gloeocapsopsis sp. UTEX B3054.</title>
        <authorList>
            <person name="Urrejola C."/>
            <person name="Alcorta J."/>
            <person name="Salas L."/>
            <person name="Vasquez M."/>
            <person name="Polz M.F."/>
            <person name="Vicuna R."/>
            <person name="Diez B."/>
        </authorList>
    </citation>
    <scope>NUCLEOTIDE SEQUENCE [LARGE SCALE GENOMIC DNA]</scope>
    <source>
        <strain evidence="14 15">1H9</strain>
    </source>
</reference>
<dbReference type="EMBL" id="NAPY01000014">
    <property type="protein sequence ID" value="MUL36835.1"/>
    <property type="molecule type" value="Genomic_DNA"/>
</dbReference>
<evidence type="ECO:0000313" key="15">
    <source>
        <dbReference type="Proteomes" id="UP000441797"/>
    </source>
</evidence>
<dbReference type="GO" id="GO:0006811">
    <property type="term" value="P:monoatomic ion transport"/>
    <property type="evidence" value="ECO:0007669"/>
    <property type="project" value="UniProtKB-KW"/>
</dbReference>
<dbReference type="PANTHER" id="PTHR43298">
    <property type="entry name" value="MULTIDRUG RESISTANCE PROTEIN NORM-RELATED"/>
    <property type="match status" value="1"/>
</dbReference>
<evidence type="ECO:0000313" key="14">
    <source>
        <dbReference type="EMBL" id="MUL36835.1"/>
    </source>
</evidence>
<feature type="transmembrane region" description="Helical" evidence="13">
    <location>
        <begin position="397"/>
        <end position="419"/>
    </location>
</feature>
<feature type="transmembrane region" description="Helical" evidence="13">
    <location>
        <begin position="55"/>
        <end position="77"/>
    </location>
</feature>
<evidence type="ECO:0000256" key="7">
    <source>
        <dbReference type="ARBA" id="ARBA00022475"/>
    </source>
</evidence>
<feature type="transmembrane region" description="Helical" evidence="13">
    <location>
        <begin position="425"/>
        <end position="445"/>
    </location>
</feature>
<dbReference type="PANTHER" id="PTHR43298:SF2">
    <property type="entry name" value="FMN_FAD EXPORTER YEEO-RELATED"/>
    <property type="match status" value="1"/>
</dbReference>
<dbReference type="CDD" id="cd13131">
    <property type="entry name" value="MATE_NorM_like"/>
    <property type="match status" value="1"/>
</dbReference>
<evidence type="ECO:0000256" key="13">
    <source>
        <dbReference type="SAM" id="Phobius"/>
    </source>
</evidence>
<feature type="transmembrane region" description="Helical" evidence="13">
    <location>
        <begin position="196"/>
        <end position="217"/>
    </location>
</feature>
<comment type="subcellular location">
    <subcellularLocation>
        <location evidence="2">Cell membrane</location>
        <topology evidence="2">Multi-pass membrane protein</topology>
    </subcellularLocation>
</comment>
<protein>
    <recommendedName>
        <fullName evidence="4">Probable multidrug resistance protein NorM</fullName>
    </recommendedName>
    <alternativeName>
        <fullName evidence="12">Multidrug-efflux transporter</fullName>
    </alternativeName>
</protein>
<evidence type="ECO:0000256" key="12">
    <source>
        <dbReference type="ARBA" id="ARBA00031636"/>
    </source>
</evidence>
<dbReference type="GO" id="GO:0005886">
    <property type="term" value="C:plasma membrane"/>
    <property type="evidence" value="ECO:0007669"/>
    <property type="project" value="UniProtKB-SubCell"/>
</dbReference>
<dbReference type="InterPro" id="IPR002528">
    <property type="entry name" value="MATE_fam"/>
</dbReference>
<dbReference type="InterPro" id="IPR048279">
    <property type="entry name" value="MdtK-like"/>
</dbReference>
<dbReference type="AlphaFoldDB" id="A0A6N8FWZ8"/>
<feature type="transmembrane region" description="Helical" evidence="13">
    <location>
        <begin position="320"/>
        <end position="345"/>
    </location>
</feature>
<evidence type="ECO:0000256" key="5">
    <source>
        <dbReference type="ARBA" id="ARBA00022448"/>
    </source>
</evidence>